<dbReference type="Gene3D" id="2.180.10.10">
    <property type="entry name" value="RHS repeat-associated core"/>
    <property type="match status" value="1"/>
</dbReference>
<dbReference type="InterPro" id="IPR029058">
    <property type="entry name" value="AB_hydrolase_fold"/>
</dbReference>
<comment type="caution">
    <text evidence="1">The sequence shown here is derived from an EMBL/GenBank/DDBJ whole genome shotgun (WGS) entry which is preliminary data.</text>
</comment>
<accession>A0A919Y1E8</accession>
<protein>
    <recommendedName>
        <fullName evidence="3">DUF2974 domain-containing protein</fullName>
    </recommendedName>
</protein>
<evidence type="ECO:0008006" key="3">
    <source>
        <dbReference type="Google" id="ProtNLM"/>
    </source>
</evidence>
<sequence length="251" mass="28023">MSEDTYPGELNNPQSLNLYVYVVNNPLRYVDPSGYIPTVLEAARMAQHIYGATEDDIQSQTRMDGGWTIIDIMTNDEGLKMGVYSRLKKDGATEYSLVNKGTTTWGDWGNNFQQPIGFSTDMEDSIEKSIAFVNAHKDDEVTMVGHSKGGAEATANAVANNKNAITFNTALVHLYAYGLSKGDYTATMTHYVVEGEILNYIFTAPSIGKTVYLPQQHKIKWWHASLYITNQRIKNHSMNSVINALEEADYN</sequence>
<dbReference type="Pfam" id="PF26363">
    <property type="entry name" value="Phospholipase-like"/>
    <property type="match status" value="1"/>
</dbReference>
<evidence type="ECO:0000313" key="2">
    <source>
        <dbReference type="Proteomes" id="UP000678895"/>
    </source>
</evidence>
<reference evidence="1" key="1">
    <citation type="submission" date="2021-03" db="EMBL/GenBank/DDBJ databases">
        <title>Antimicrobial resistance genes in bacteria isolated from Japanese honey, and their potential for conferring macrolide and lincosamide resistance in the American foulbrood pathogen Paenibacillus larvae.</title>
        <authorList>
            <person name="Okamoto M."/>
            <person name="Kumagai M."/>
            <person name="Kanamori H."/>
            <person name="Takamatsu D."/>
        </authorList>
    </citation>
    <scope>NUCLEOTIDE SEQUENCE</scope>
    <source>
        <strain evidence="1">J41TS4</strain>
    </source>
</reference>
<gene>
    <name evidence="1" type="ORF">J41TS4_21040</name>
</gene>
<evidence type="ECO:0000313" key="1">
    <source>
        <dbReference type="EMBL" id="GIO42346.1"/>
    </source>
</evidence>
<dbReference type="EMBL" id="BORS01000006">
    <property type="protein sequence ID" value="GIO42346.1"/>
    <property type="molecule type" value="Genomic_DNA"/>
</dbReference>
<dbReference type="Proteomes" id="UP000678895">
    <property type="component" value="Unassembled WGS sequence"/>
</dbReference>
<keyword evidence="2" id="KW-1185">Reference proteome</keyword>
<dbReference type="AlphaFoldDB" id="A0A919Y1E8"/>
<organism evidence="1 2">
    <name type="scientific">Paenibacillus apis</name>
    <dbReference type="NCBI Taxonomy" id="1792174"/>
    <lineage>
        <taxon>Bacteria</taxon>
        <taxon>Bacillati</taxon>
        <taxon>Bacillota</taxon>
        <taxon>Bacilli</taxon>
        <taxon>Bacillales</taxon>
        <taxon>Paenibacillaceae</taxon>
        <taxon>Paenibacillus</taxon>
    </lineage>
</organism>
<dbReference type="SUPFAM" id="SSF53474">
    <property type="entry name" value="alpha/beta-Hydrolases"/>
    <property type="match status" value="1"/>
</dbReference>
<name>A0A919Y1E8_9BACL</name>
<dbReference type="Gene3D" id="3.40.50.1820">
    <property type="entry name" value="alpha/beta hydrolase"/>
    <property type="match status" value="1"/>
</dbReference>
<proteinExistence type="predicted"/>